<dbReference type="SUPFAM" id="SSF74924">
    <property type="entry name" value="Cap-Gly domain"/>
    <property type="match status" value="2"/>
</dbReference>
<evidence type="ECO:0000256" key="8">
    <source>
        <dbReference type="SAM" id="MobiDB-lite"/>
    </source>
</evidence>
<dbReference type="PROSITE" id="PS00845">
    <property type="entry name" value="CAP_GLY_1"/>
    <property type="match status" value="2"/>
</dbReference>
<dbReference type="Proteomes" id="UP001177023">
    <property type="component" value="Unassembled WGS sequence"/>
</dbReference>
<evidence type="ECO:0000256" key="1">
    <source>
        <dbReference type="ARBA" id="ARBA00004245"/>
    </source>
</evidence>
<name>A0AA36CVS1_9BILA</name>
<organism evidence="10 11">
    <name type="scientific">Mesorhabditis spiculigera</name>
    <dbReference type="NCBI Taxonomy" id="96644"/>
    <lineage>
        <taxon>Eukaryota</taxon>
        <taxon>Metazoa</taxon>
        <taxon>Ecdysozoa</taxon>
        <taxon>Nematoda</taxon>
        <taxon>Chromadorea</taxon>
        <taxon>Rhabditida</taxon>
        <taxon>Rhabditina</taxon>
        <taxon>Rhabditomorpha</taxon>
        <taxon>Rhabditoidea</taxon>
        <taxon>Rhabditidae</taxon>
        <taxon>Mesorhabditinae</taxon>
        <taxon>Mesorhabditis</taxon>
    </lineage>
</organism>
<gene>
    <name evidence="10" type="ORF">MSPICULIGERA_LOCUS13574</name>
</gene>
<dbReference type="SMART" id="SM01052">
    <property type="entry name" value="CAP_GLY"/>
    <property type="match status" value="2"/>
</dbReference>
<evidence type="ECO:0000256" key="3">
    <source>
        <dbReference type="ARBA" id="ARBA00022701"/>
    </source>
</evidence>
<comment type="subcellular location">
    <subcellularLocation>
        <location evidence="1">Cytoplasm</location>
        <location evidence="1">Cytoskeleton</location>
    </subcellularLocation>
</comment>
<keyword evidence="2" id="KW-0963">Cytoplasm</keyword>
<dbReference type="Gene3D" id="2.30.30.190">
    <property type="entry name" value="CAP Gly-rich-like domain"/>
    <property type="match status" value="2"/>
</dbReference>
<feature type="coiled-coil region" evidence="7">
    <location>
        <begin position="469"/>
        <end position="718"/>
    </location>
</feature>
<dbReference type="PROSITE" id="PS50245">
    <property type="entry name" value="CAP_GLY_2"/>
    <property type="match status" value="2"/>
</dbReference>
<keyword evidence="6" id="KW-0206">Cytoskeleton</keyword>
<evidence type="ECO:0000256" key="6">
    <source>
        <dbReference type="ARBA" id="ARBA00023212"/>
    </source>
</evidence>
<protein>
    <recommendedName>
        <fullName evidence="9">CAP-Gly domain-containing protein</fullName>
    </recommendedName>
</protein>
<keyword evidence="5 7" id="KW-0175">Coiled coil</keyword>
<dbReference type="InterPro" id="IPR036859">
    <property type="entry name" value="CAP-Gly_dom_sf"/>
</dbReference>
<keyword evidence="11" id="KW-1185">Reference proteome</keyword>
<evidence type="ECO:0000259" key="9">
    <source>
        <dbReference type="PROSITE" id="PS50245"/>
    </source>
</evidence>
<keyword evidence="4" id="KW-0677">Repeat</keyword>
<dbReference type="Pfam" id="PF16641">
    <property type="entry name" value="CLIP1_ZNF"/>
    <property type="match status" value="1"/>
</dbReference>
<evidence type="ECO:0000256" key="4">
    <source>
        <dbReference type="ARBA" id="ARBA00022737"/>
    </source>
</evidence>
<evidence type="ECO:0000313" key="10">
    <source>
        <dbReference type="EMBL" id="CAJ0575260.1"/>
    </source>
</evidence>
<feature type="coiled-coil region" evidence="7">
    <location>
        <begin position="843"/>
        <end position="870"/>
    </location>
</feature>
<proteinExistence type="predicted"/>
<dbReference type="InterPro" id="IPR000938">
    <property type="entry name" value="CAP-Gly_domain"/>
</dbReference>
<feature type="domain" description="CAP-Gly" evidence="9">
    <location>
        <begin position="42"/>
        <end position="84"/>
    </location>
</feature>
<feature type="coiled-coil region" evidence="7">
    <location>
        <begin position="239"/>
        <end position="443"/>
    </location>
</feature>
<dbReference type="InterPro" id="IPR032108">
    <property type="entry name" value="CLIP1_ZNF"/>
</dbReference>
<comment type="caution">
    <text evidence="10">The sequence shown here is derived from an EMBL/GenBank/DDBJ whole genome shotgun (WGS) entry which is preliminary data.</text>
</comment>
<evidence type="ECO:0000256" key="7">
    <source>
        <dbReference type="SAM" id="Coils"/>
    </source>
</evidence>
<dbReference type="PANTHER" id="PTHR18916">
    <property type="entry name" value="DYNACTIN 1-RELATED MICROTUBULE-BINDING"/>
    <property type="match status" value="1"/>
</dbReference>
<feature type="non-terminal residue" evidence="10">
    <location>
        <position position="1"/>
    </location>
</feature>
<evidence type="ECO:0000313" key="11">
    <source>
        <dbReference type="Proteomes" id="UP001177023"/>
    </source>
</evidence>
<feature type="domain" description="CAP-Gly" evidence="9">
    <location>
        <begin position="128"/>
        <end position="170"/>
    </location>
</feature>
<evidence type="ECO:0000256" key="5">
    <source>
        <dbReference type="ARBA" id="ARBA00023054"/>
    </source>
</evidence>
<dbReference type="EMBL" id="CATQJA010002637">
    <property type="protein sequence ID" value="CAJ0575260.1"/>
    <property type="molecule type" value="Genomic_DNA"/>
</dbReference>
<dbReference type="PANTHER" id="PTHR18916:SF93">
    <property type="entry name" value="RESTIN HOMOLOG"/>
    <property type="match status" value="1"/>
</dbReference>
<evidence type="ECO:0000256" key="2">
    <source>
        <dbReference type="ARBA" id="ARBA00022490"/>
    </source>
</evidence>
<accession>A0AA36CVS1</accession>
<sequence>MRRTESGESLASLASNVSRIGDYGVGERVEIEGRVGTIAFIGQTQFAAGEWIGLVLDEATGKNDGSLNGIRYFECEPQFGLFCKAGKLKRIVSTPSAPISPYAAQFGFDVGDRVQVSGGKMGLLRFLDVTQFAKDIWAGVELEQPNGKNDGSVQGIRYFQCKPLYGIFAPAAKTELVDSKLLKSRHNKSSLLRYQQKRAGGSNESLNSIGASSLASGRIGVARRGLSQQRVVEPAGGALISLRKDLQEKEQHLEQLMKEKDMDLQEITKAENQIKEKNEKISELEFRFVEMEISLQDVTEKLAKVQGELDVTKANKSEQVTRVDIAPTQTAPETNADLDQKLAEHVVAMKSLQSEITSLNQRLEAADQEKAKLAVCMEEAQQTISRLEAEKLEESARLQKQLTDLQAAKESSAWVADSATQEKTKLSNELLAALDALKELQAAREKDGLESQSLLAASTASLEAEAAQRLQLDGELKKVSMSLKEAEEKCAKIEAEKAGALEKLEKSLREIETSKFSTSDVIAALNKDKDELVASLKEAEDKYAKVEAEKAGALEKLEKSLREIETSKLSTSDVVSAFNKDKDELNGELLAAKKQLEELKNASEKEMETLRNELATAKASADSGAIERQAVGDDLRRTQEARERLVERVSQLDAENKDLATKLDEHAVIMKSLQSEITLLNQRSVAADQEKAKLSACFEEAQQNISRLESEKLAESMRLQKQLIDLQAAGQSSAGVADAATQEKTRLSNELLTALNALKELQAAREKDGLESQSQLSAAKASLEAEAAQRLQLDGELKKLTTSLKEAEEKYTNIAAERLAESTRLQKQLADLQAAGQSSAEVADSATQEKTKLSNELLAALNALKELQAAHEKDGLESQSQLAAAKASLEAEVAQRLQLDGELKKLASSLKEAEEKCAKIEAEKAGALEKLEKSLREIETSKLSTSDAVAALNKSKDELNGELLAAKRQLEELKGASQKEMETLRKELATTKASADSGATERQAVDDDLKRTQEAREQLVERVSQLDAENRVLVTKLEKAMVDYKELAARNDASESALSSTAEKYRTLGEQMTTFTTAMDDLTERLMQMGLDREAALEEAEQQRTAAANFKAQIASEMEKLTGSLNQEKSEKSALQARLSADEEKLAALSAELAKLGDSLKVVDTEKKAITVELDQVKKARDSFEDEAKRVQTENALLKESSAARGEQNSVATSAAMSQLAEYSAKNAGLQREIEALTQEKARLLKVEQSIEQREKEAAVKFTLLCDMEADWERERAKLKNKIEELENKQAEAGGPTFSYAPTGNQDADFLNSIIADLQKKNVNLQKENGGLRGLLGKYDVGDIISPKAKKQKAPRVYCDICDVFDAHETEDCPTQTSMIAVDEMGGSGAWPGDLVISPVPPQPTAELKPRVYCVRCQAYGHSQGTDCKPFASAKTPKSDYTF</sequence>
<feature type="coiled-coil region" evidence="7">
    <location>
        <begin position="1079"/>
        <end position="1328"/>
    </location>
</feature>
<reference evidence="10" key="1">
    <citation type="submission" date="2023-06" db="EMBL/GenBank/DDBJ databases">
        <authorList>
            <person name="Delattre M."/>
        </authorList>
    </citation>
    <scope>NUCLEOTIDE SEQUENCE</scope>
    <source>
        <strain evidence="10">AF72</strain>
    </source>
</reference>
<dbReference type="Pfam" id="PF01302">
    <property type="entry name" value="CAP_GLY"/>
    <property type="match status" value="2"/>
</dbReference>
<keyword evidence="3" id="KW-0493">Microtubule</keyword>
<dbReference type="GO" id="GO:0005874">
    <property type="term" value="C:microtubule"/>
    <property type="evidence" value="ECO:0007669"/>
    <property type="project" value="UniProtKB-KW"/>
</dbReference>
<feature type="region of interest" description="Disordered" evidence="8">
    <location>
        <begin position="989"/>
        <end position="1009"/>
    </location>
</feature>
<feature type="coiled-coil region" evidence="7">
    <location>
        <begin position="790"/>
        <end position="817"/>
    </location>
</feature>